<dbReference type="AlphaFoldDB" id="A0A918YLR9"/>
<dbReference type="PANTHER" id="PTHR41878">
    <property type="entry name" value="LEXA REPRESSOR-RELATED"/>
    <property type="match status" value="1"/>
</dbReference>
<sequence length="214" mass="24368">MKPSDSTIHQIKVSIRGSQPLIWRLIEVPSDVTLVELHNIIQAAFDWENRHMWEFSVSSGGQDSVRYDSEFETDEANQADEVRLYQVLPEAHTMLYTYDYGDNRELDITTQRIHTSEPGVQYPWCLDGAQAAPLEDCGGIDEYQRLLESLSSQSRRKDREEDRETLVNRGITDWFDADHFDVKKVNQALADFAIPTVANQELSDLATAEEGASS</sequence>
<dbReference type="Pfam" id="PF07929">
    <property type="entry name" value="PRiA4_ORF3"/>
    <property type="match status" value="1"/>
</dbReference>
<dbReference type="EMBL" id="BMVG01000017">
    <property type="protein sequence ID" value="GHE08535.1"/>
    <property type="molecule type" value="Genomic_DNA"/>
</dbReference>
<dbReference type="PANTHER" id="PTHR41878:SF1">
    <property type="entry name" value="TNPR PROTEIN"/>
    <property type="match status" value="1"/>
</dbReference>
<dbReference type="SUPFAM" id="SSF159941">
    <property type="entry name" value="MM3350-like"/>
    <property type="match status" value="1"/>
</dbReference>
<dbReference type="InterPro" id="IPR024047">
    <property type="entry name" value="MM3350-like_sf"/>
</dbReference>
<dbReference type="InterPro" id="IPR012912">
    <property type="entry name" value="Plasmid_pRiA4b_Orf3-like"/>
</dbReference>
<gene>
    <name evidence="2" type="ORF">GCM10010339_57660</name>
</gene>
<name>A0A918YLR9_9ACTN</name>
<feature type="domain" description="Plasmid pRiA4b Orf3-like" evidence="1">
    <location>
        <begin position="8"/>
        <end position="183"/>
    </location>
</feature>
<organism evidence="2 3">
    <name type="scientific">Streptomyces alanosinicus</name>
    <dbReference type="NCBI Taxonomy" id="68171"/>
    <lineage>
        <taxon>Bacteria</taxon>
        <taxon>Bacillati</taxon>
        <taxon>Actinomycetota</taxon>
        <taxon>Actinomycetes</taxon>
        <taxon>Kitasatosporales</taxon>
        <taxon>Streptomycetaceae</taxon>
        <taxon>Streptomyces</taxon>
    </lineage>
</organism>
<dbReference type="RefSeq" id="WP_189956558.1">
    <property type="nucleotide sequence ID" value="NZ_BMVG01000017.1"/>
</dbReference>
<keyword evidence="3" id="KW-1185">Reference proteome</keyword>
<accession>A0A918YLR9</accession>
<evidence type="ECO:0000313" key="3">
    <source>
        <dbReference type="Proteomes" id="UP000655443"/>
    </source>
</evidence>
<proteinExistence type="predicted"/>
<evidence type="ECO:0000313" key="2">
    <source>
        <dbReference type="EMBL" id="GHE08535.1"/>
    </source>
</evidence>
<reference evidence="2" key="1">
    <citation type="journal article" date="2014" name="Int. J. Syst. Evol. Microbiol.">
        <title>Complete genome sequence of Corynebacterium casei LMG S-19264T (=DSM 44701T), isolated from a smear-ripened cheese.</title>
        <authorList>
            <consortium name="US DOE Joint Genome Institute (JGI-PGF)"/>
            <person name="Walter F."/>
            <person name="Albersmeier A."/>
            <person name="Kalinowski J."/>
            <person name="Ruckert C."/>
        </authorList>
    </citation>
    <scope>NUCLEOTIDE SEQUENCE</scope>
    <source>
        <strain evidence="2">JCM 4714</strain>
    </source>
</reference>
<dbReference type="Gene3D" id="3.10.290.30">
    <property type="entry name" value="MM3350-like"/>
    <property type="match status" value="1"/>
</dbReference>
<dbReference type="Proteomes" id="UP000655443">
    <property type="component" value="Unassembled WGS sequence"/>
</dbReference>
<reference evidence="2" key="2">
    <citation type="submission" date="2020-09" db="EMBL/GenBank/DDBJ databases">
        <authorList>
            <person name="Sun Q."/>
            <person name="Ohkuma M."/>
        </authorList>
    </citation>
    <scope>NUCLEOTIDE SEQUENCE</scope>
    <source>
        <strain evidence="2">JCM 4714</strain>
    </source>
</reference>
<evidence type="ECO:0000259" key="1">
    <source>
        <dbReference type="Pfam" id="PF07929"/>
    </source>
</evidence>
<protein>
    <recommendedName>
        <fullName evidence="1">Plasmid pRiA4b Orf3-like domain-containing protein</fullName>
    </recommendedName>
</protein>
<comment type="caution">
    <text evidence="2">The sequence shown here is derived from an EMBL/GenBank/DDBJ whole genome shotgun (WGS) entry which is preliminary data.</text>
</comment>